<comment type="caution">
    <text evidence="3">Lacks conserved residue(s) required for the propagation of feature annotation.</text>
</comment>
<evidence type="ECO:0000259" key="5">
    <source>
        <dbReference type="Pfam" id="PF00082"/>
    </source>
</evidence>
<keyword evidence="7" id="KW-1185">Reference proteome</keyword>
<dbReference type="InterPro" id="IPR036852">
    <property type="entry name" value="Peptidase_S8/S53_dom_sf"/>
</dbReference>
<dbReference type="GO" id="GO:0004252">
    <property type="term" value="F:serine-type endopeptidase activity"/>
    <property type="evidence" value="ECO:0007669"/>
    <property type="project" value="InterPro"/>
</dbReference>
<gene>
    <name evidence="6" type="ORF">CRG98_035239</name>
</gene>
<sequence length="238" mass="25142">MSTGIRSSKKEASASKQLAPSQLIKKEEQSSKPMAFSQPSFGQITVDSQIKTYRQTLQQEIDKQGYMQTLSVEGASFFGLANGTARGAVPSSRIAIYRVCDSQDSCEGAGILAAFDDAIADGVDIITVSLGGQFPTPFDVDSIAIGSFHAMSNGILVTHSAGNSGPDRQTVASVAPWVLTVAANTIDRKFISKLELNDGTVLTILSNVFKPGPVRPVELVGPRPTAFSGPGLTKNQFS</sequence>
<dbReference type="PANTHER" id="PTHR10795">
    <property type="entry name" value="PROPROTEIN CONVERTASE SUBTILISIN/KEXIN"/>
    <property type="match status" value="1"/>
</dbReference>
<proteinExistence type="inferred from homology"/>
<keyword evidence="2" id="KW-0732">Signal</keyword>
<evidence type="ECO:0000256" key="1">
    <source>
        <dbReference type="ARBA" id="ARBA00011073"/>
    </source>
</evidence>
<dbReference type="InterPro" id="IPR045051">
    <property type="entry name" value="SBT"/>
</dbReference>
<protein>
    <recommendedName>
        <fullName evidence="5">Peptidase S8/S53 domain-containing protein</fullName>
    </recommendedName>
</protein>
<dbReference type="SUPFAM" id="SSF52743">
    <property type="entry name" value="Subtilisin-like"/>
    <property type="match status" value="1"/>
</dbReference>
<dbReference type="EMBL" id="PGOL01002909">
    <property type="protein sequence ID" value="PKI44380.1"/>
    <property type="molecule type" value="Genomic_DNA"/>
</dbReference>
<feature type="domain" description="Peptidase S8/S53" evidence="5">
    <location>
        <begin position="85"/>
        <end position="184"/>
    </location>
</feature>
<evidence type="ECO:0000256" key="4">
    <source>
        <dbReference type="SAM" id="MobiDB-lite"/>
    </source>
</evidence>
<name>A0A2I0IL10_PUNGR</name>
<dbReference type="InterPro" id="IPR000209">
    <property type="entry name" value="Peptidase_S8/S53_dom"/>
</dbReference>
<accession>A0A2I0IL10</accession>
<evidence type="ECO:0000256" key="3">
    <source>
        <dbReference type="PROSITE-ProRule" id="PRU01240"/>
    </source>
</evidence>
<dbReference type="Gene3D" id="3.40.50.200">
    <property type="entry name" value="Peptidase S8/S53 domain"/>
    <property type="match status" value="1"/>
</dbReference>
<evidence type="ECO:0000313" key="7">
    <source>
        <dbReference type="Proteomes" id="UP000233551"/>
    </source>
</evidence>
<evidence type="ECO:0000313" key="6">
    <source>
        <dbReference type="EMBL" id="PKI44380.1"/>
    </source>
</evidence>
<comment type="similarity">
    <text evidence="1 3">Belongs to the peptidase S8 family.</text>
</comment>
<dbReference type="STRING" id="22663.A0A2I0IL10"/>
<organism evidence="6 7">
    <name type="scientific">Punica granatum</name>
    <name type="common">Pomegranate</name>
    <dbReference type="NCBI Taxonomy" id="22663"/>
    <lineage>
        <taxon>Eukaryota</taxon>
        <taxon>Viridiplantae</taxon>
        <taxon>Streptophyta</taxon>
        <taxon>Embryophyta</taxon>
        <taxon>Tracheophyta</taxon>
        <taxon>Spermatophyta</taxon>
        <taxon>Magnoliopsida</taxon>
        <taxon>eudicotyledons</taxon>
        <taxon>Gunneridae</taxon>
        <taxon>Pentapetalae</taxon>
        <taxon>rosids</taxon>
        <taxon>malvids</taxon>
        <taxon>Myrtales</taxon>
        <taxon>Lythraceae</taxon>
        <taxon>Punica</taxon>
    </lineage>
</organism>
<comment type="caution">
    <text evidence="6">The sequence shown here is derived from an EMBL/GenBank/DDBJ whole genome shotgun (WGS) entry which is preliminary data.</text>
</comment>
<reference evidence="6 7" key="1">
    <citation type="submission" date="2017-11" db="EMBL/GenBank/DDBJ databases">
        <title>De-novo sequencing of pomegranate (Punica granatum L.) genome.</title>
        <authorList>
            <person name="Akparov Z."/>
            <person name="Amiraslanov A."/>
            <person name="Hajiyeva S."/>
            <person name="Abbasov M."/>
            <person name="Kaur K."/>
            <person name="Hamwieh A."/>
            <person name="Solovyev V."/>
            <person name="Salamov A."/>
            <person name="Braich B."/>
            <person name="Kosarev P."/>
            <person name="Mahmoud A."/>
            <person name="Hajiyev E."/>
            <person name="Babayeva S."/>
            <person name="Izzatullayeva V."/>
            <person name="Mammadov A."/>
            <person name="Mammadov A."/>
            <person name="Sharifova S."/>
            <person name="Ojaghi J."/>
            <person name="Eynullazada K."/>
            <person name="Bayramov B."/>
            <person name="Abdulazimova A."/>
            <person name="Shahmuradov I."/>
        </authorList>
    </citation>
    <scope>NUCLEOTIDE SEQUENCE [LARGE SCALE GENOMIC DNA]</scope>
    <source>
        <strain evidence="7">cv. AG2017</strain>
        <tissue evidence="6">Leaf</tissue>
    </source>
</reference>
<feature type="region of interest" description="Disordered" evidence="4">
    <location>
        <begin position="1"/>
        <end position="39"/>
    </location>
</feature>
<dbReference type="PROSITE" id="PS51892">
    <property type="entry name" value="SUBTILASE"/>
    <property type="match status" value="1"/>
</dbReference>
<dbReference type="AlphaFoldDB" id="A0A2I0IL10"/>
<dbReference type="Pfam" id="PF00082">
    <property type="entry name" value="Peptidase_S8"/>
    <property type="match status" value="1"/>
</dbReference>
<evidence type="ECO:0000256" key="2">
    <source>
        <dbReference type="ARBA" id="ARBA00022729"/>
    </source>
</evidence>
<dbReference type="Proteomes" id="UP000233551">
    <property type="component" value="Unassembled WGS sequence"/>
</dbReference>
<dbReference type="GO" id="GO:0006508">
    <property type="term" value="P:proteolysis"/>
    <property type="evidence" value="ECO:0007669"/>
    <property type="project" value="InterPro"/>
</dbReference>